<reference evidence="3" key="1">
    <citation type="submission" date="2025-08" db="UniProtKB">
        <authorList>
            <consortium name="RefSeq"/>
        </authorList>
    </citation>
    <scope>IDENTIFICATION</scope>
    <source>
        <tissue evidence="3">Muscle</tissue>
    </source>
</reference>
<feature type="compositionally biased region" description="Polar residues" evidence="1">
    <location>
        <begin position="619"/>
        <end position="628"/>
    </location>
</feature>
<organism evidence="2 3">
    <name type="scientific">Limulus polyphemus</name>
    <name type="common">Atlantic horseshoe crab</name>
    <dbReference type="NCBI Taxonomy" id="6850"/>
    <lineage>
        <taxon>Eukaryota</taxon>
        <taxon>Metazoa</taxon>
        <taxon>Ecdysozoa</taxon>
        <taxon>Arthropoda</taxon>
        <taxon>Chelicerata</taxon>
        <taxon>Merostomata</taxon>
        <taxon>Xiphosura</taxon>
        <taxon>Limulidae</taxon>
        <taxon>Limulus</taxon>
    </lineage>
</organism>
<feature type="compositionally biased region" description="Low complexity" evidence="1">
    <location>
        <begin position="561"/>
        <end position="570"/>
    </location>
</feature>
<evidence type="ECO:0000256" key="1">
    <source>
        <dbReference type="SAM" id="MobiDB-lite"/>
    </source>
</evidence>
<feature type="compositionally biased region" description="Low complexity" evidence="1">
    <location>
        <begin position="597"/>
        <end position="617"/>
    </location>
</feature>
<dbReference type="RefSeq" id="XP_022248929.1">
    <property type="nucleotide sequence ID" value="XM_022393221.1"/>
</dbReference>
<feature type="compositionally biased region" description="Polar residues" evidence="1">
    <location>
        <begin position="311"/>
        <end position="331"/>
    </location>
</feature>
<accession>A0ABM1SZ73</accession>
<feature type="region of interest" description="Disordered" evidence="1">
    <location>
        <begin position="460"/>
        <end position="652"/>
    </location>
</feature>
<feature type="compositionally biased region" description="Low complexity" evidence="1">
    <location>
        <begin position="636"/>
        <end position="652"/>
    </location>
</feature>
<feature type="compositionally biased region" description="Low complexity" evidence="1">
    <location>
        <begin position="580"/>
        <end position="590"/>
    </location>
</feature>
<sequence>MARAGQSNRKSLTASEQIQGIIEDLANGEVTGNLTFEEDDDLSSEFDLQDDVFDHLSSQCTSPVQEYGTANAVNNGYVLEDQNNCNIETNTEQYVDRPSQLIFSSDHTFEQTGQIEVDSPLTDLSFLSEISGDDSNVFSGVYSRTDSVTKYLESVTNTSVKVNLLSDAQLSSTSKASDTQNLDTCMMPIEPKSLWFGLNNIQDTTTSPRRTVHPLDDRWVWSSDQSDDQAIGCYCHHCCISGKMLTNNNTTDPPSAQVDSSLRMVSSINDSVVEDSVHISDASYTDKSLLEPRQSLCKNLDFSEQDELNHQSRGYPSSSKSTCQSISDNSSVSTFDCLTDCRISTSSQSVKPDVANTTSTNIKNNTAIFSTNHSTISGGPKMVCFEFSIVTQDNTSLLGRKVHPQDDRWLWSSDQNDGQEIGCYCHDSCNAEKTLTGSKKEEGRDTTVMSYSRSSYKSSSLRYSDNLSDSSSLRSSSRTSSSLYDTDDSLSSIRRSSRGATGLDDDLTSSVRRSVRPSQLEDDDSGLSSYRRSSRLRDEESSLSSTRHSSRFSSRDEDSDSSLLSKSYRSSHLKDEDESTSSALRLSSALTEKDESYSYQSSSKSKFASHSSVSVCSEDTGTTAYSRSSRTESSLKKSYSTDSSGSKVQISC</sequence>
<dbReference type="Proteomes" id="UP000694941">
    <property type="component" value="Unplaced"/>
</dbReference>
<feature type="region of interest" description="Disordered" evidence="1">
    <location>
        <begin position="308"/>
        <end position="331"/>
    </location>
</feature>
<gene>
    <name evidence="3" type="primary">LOC106465353</name>
</gene>
<keyword evidence="2" id="KW-1185">Reference proteome</keyword>
<protein>
    <submittedName>
        <fullName evidence="3">Uncharacterized protein LOC106465353</fullName>
    </submittedName>
</protein>
<evidence type="ECO:0000313" key="2">
    <source>
        <dbReference type="Proteomes" id="UP000694941"/>
    </source>
</evidence>
<evidence type="ECO:0000313" key="3">
    <source>
        <dbReference type="RefSeq" id="XP_022248929.1"/>
    </source>
</evidence>
<proteinExistence type="predicted"/>
<dbReference type="GeneID" id="106465353"/>
<feature type="compositionally biased region" description="Low complexity" evidence="1">
    <location>
        <begin position="460"/>
        <end position="494"/>
    </location>
</feature>
<name>A0ABM1SZ73_LIMPO</name>